<evidence type="ECO:0000313" key="3">
    <source>
        <dbReference type="Proteomes" id="UP000235388"/>
    </source>
</evidence>
<sequence length="420" mass="44967">MILRVSQVGMCYHEPVRAGNSLIPLEAARQLCLIPTESSAAILLKEKEKSHSVQILLDYNIYLLTDHPYGMNETQPIVLTATFGLGGRESGIHRRSSKVAYKLVFYIPPVPQTSINMQSSFVLLACGIFSLGLSLAKSSTQRDEHHLIHRSHSADATPDLSLKPRGFVFSGGSFAREIQSFSQDGSSGATLGGTLVGTGFDQANNAPSQASSQTPSQAPSQAIASASSYSAQSAPSSAPSAPSAPTCDKTNTKSEINRMLVECECKLQTSSAPIIAYTSQVNQESAQQLASQIVLKLKDILSQLKLSLSNVQLCGMDPKPLSTNKGVALSDVSWSAFQVVLTLKAVFESITCLYKPFPVIKTLCSDTLLSISTALANLIGACGEQINLFDTRFFPLVSPQLEEFTNLGDNFVSFVGTFAS</sequence>
<dbReference type="OrthoDB" id="2503165at2759"/>
<feature type="compositionally biased region" description="Low complexity" evidence="1">
    <location>
        <begin position="206"/>
        <end position="245"/>
    </location>
</feature>
<gene>
    <name evidence="2" type="ORF">PCANC_15035</name>
</gene>
<evidence type="ECO:0000313" key="2">
    <source>
        <dbReference type="EMBL" id="PLW33860.1"/>
    </source>
</evidence>
<accession>A0A2N5U7Z6</accession>
<feature type="region of interest" description="Disordered" evidence="1">
    <location>
        <begin position="192"/>
        <end position="250"/>
    </location>
</feature>
<comment type="caution">
    <text evidence="2">The sequence shown here is derived from an EMBL/GenBank/DDBJ whole genome shotgun (WGS) entry which is preliminary data.</text>
</comment>
<evidence type="ECO:0000256" key="1">
    <source>
        <dbReference type="SAM" id="MobiDB-lite"/>
    </source>
</evidence>
<dbReference type="AlphaFoldDB" id="A0A2N5U7Z6"/>
<dbReference type="EMBL" id="PGCJ01000290">
    <property type="protein sequence ID" value="PLW33860.1"/>
    <property type="molecule type" value="Genomic_DNA"/>
</dbReference>
<proteinExistence type="predicted"/>
<name>A0A2N5U7Z6_9BASI</name>
<organism evidence="2 3">
    <name type="scientific">Puccinia coronata f. sp. avenae</name>
    <dbReference type="NCBI Taxonomy" id="200324"/>
    <lineage>
        <taxon>Eukaryota</taxon>
        <taxon>Fungi</taxon>
        <taxon>Dikarya</taxon>
        <taxon>Basidiomycota</taxon>
        <taxon>Pucciniomycotina</taxon>
        <taxon>Pucciniomycetes</taxon>
        <taxon>Pucciniales</taxon>
        <taxon>Pucciniaceae</taxon>
        <taxon>Puccinia</taxon>
    </lineage>
</organism>
<protein>
    <submittedName>
        <fullName evidence="2">Uncharacterized protein</fullName>
    </submittedName>
</protein>
<keyword evidence="3" id="KW-1185">Reference proteome</keyword>
<dbReference type="Proteomes" id="UP000235388">
    <property type="component" value="Unassembled WGS sequence"/>
</dbReference>
<reference evidence="2 3" key="1">
    <citation type="submission" date="2017-11" db="EMBL/GenBank/DDBJ databases">
        <title>De novo assembly and phasing of dikaryotic genomes from two isolates of Puccinia coronata f. sp. avenae, the causal agent of oat crown rust.</title>
        <authorList>
            <person name="Miller M.E."/>
            <person name="Zhang Y."/>
            <person name="Omidvar V."/>
            <person name="Sperschneider J."/>
            <person name="Schwessinger B."/>
            <person name="Raley C."/>
            <person name="Palmer J.M."/>
            <person name="Garnica D."/>
            <person name="Upadhyaya N."/>
            <person name="Rathjen J."/>
            <person name="Taylor J.M."/>
            <person name="Park R.F."/>
            <person name="Dodds P.N."/>
            <person name="Hirsch C.D."/>
            <person name="Kianian S.F."/>
            <person name="Figueroa M."/>
        </authorList>
    </citation>
    <scope>NUCLEOTIDE SEQUENCE [LARGE SCALE GENOMIC DNA]</scope>
    <source>
        <strain evidence="2">12NC29</strain>
    </source>
</reference>